<keyword evidence="1" id="KW-0812">Transmembrane</keyword>
<dbReference type="AlphaFoldDB" id="G3BCY3"/>
<organism evidence="3">
    <name type="scientific">Candida tenuis (strain ATCC 10573 / BCRC 21748 / CBS 615 / JCM 9827 / NBRC 10315 / NRRL Y-1498 / VKM Y-70)</name>
    <name type="common">Yeast</name>
    <name type="synonym">Yamadazyma tenuis</name>
    <dbReference type="NCBI Taxonomy" id="590646"/>
    <lineage>
        <taxon>Eukaryota</taxon>
        <taxon>Fungi</taxon>
        <taxon>Dikarya</taxon>
        <taxon>Ascomycota</taxon>
        <taxon>Saccharomycotina</taxon>
        <taxon>Pichiomycetes</taxon>
        <taxon>Debaryomycetaceae</taxon>
        <taxon>Yamadazyma</taxon>
    </lineage>
</organism>
<feature type="transmembrane region" description="Helical" evidence="1">
    <location>
        <begin position="54"/>
        <end position="71"/>
    </location>
</feature>
<dbReference type="EMBL" id="GL996528">
    <property type="protein sequence ID" value="EGV60238.1"/>
    <property type="molecule type" value="Genomic_DNA"/>
</dbReference>
<keyword evidence="1" id="KW-1133">Transmembrane helix</keyword>
<keyword evidence="3" id="KW-1185">Reference proteome</keyword>
<dbReference type="Proteomes" id="UP000000707">
    <property type="component" value="Unassembled WGS sequence"/>
</dbReference>
<evidence type="ECO:0000313" key="3">
    <source>
        <dbReference type="Proteomes" id="UP000000707"/>
    </source>
</evidence>
<evidence type="ECO:0000256" key="1">
    <source>
        <dbReference type="SAM" id="Phobius"/>
    </source>
</evidence>
<name>G3BCY3_CANTC</name>
<reference evidence="2 3" key="1">
    <citation type="journal article" date="2011" name="Proc. Natl. Acad. Sci. U.S.A.">
        <title>Comparative genomics of xylose-fermenting fungi for enhanced biofuel production.</title>
        <authorList>
            <person name="Wohlbach D.J."/>
            <person name="Kuo A."/>
            <person name="Sato T.K."/>
            <person name="Potts K.M."/>
            <person name="Salamov A.A."/>
            <person name="LaButti K.M."/>
            <person name="Sun H."/>
            <person name="Clum A."/>
            <person name="Pangilinan J.L."/>
            <person name="Lindquist E.A."/>
            <person name="Lucas S."/>
            <person name="Lapidus A."/>
            <person name="Jin M."/>
            <person name="Gunawan C."/>
            <person name="Balan V."/>
            <person name="Dale B.E."/>
            <person name="Jeffries T.W."/>
            <person name="Zinkel R."/>
            <person name="Barry K.W."/>
            <person name="Grigoriev I.V."/>
            <person name="Gasch A.P."/>
        </authorList>
    </citation>
    <scope>NUCLEOTIDE SEQUENCE [LARGE SCALE GENOMIC DNA]</scope>
    <source>
        <strain evidence="3">ATCC 10573 / BCRC 21748 / CBS 615 / JCM 9827 / NBRC 10315 / NRRL Y-1498 / VKM Y-70</strain>
    </source>
</reference>
<protein>
    <submittedName>
        <fullName evidence="2">Uncharacterized protein</fullName>
    </submittedName>
</protein>
<evidence type="ECO:0000313" key="2">
    <source>
        <dbReference type="EMBL" id="EGV60238.1"/>
    </source>
</evidence>
<sequence length="73" mass="8233">MLDDFYKNAAANISTLIMNAASRMPVSLQTDKMVDLVEPFKLGTLQTIFKSQEMVIFSVIILMLTATLLMYKI</sequence>
<keyword evidence="1" id="KW-0472">Membrane</keyword>
<gene>
    <name evidence="2" type="ORF">CANTEDRAFT_116289</name>
</gene>
<dbReference type="HOGENOM" id="CLU_2704575_0_0_1"/>
<proteinExistence type="predicted"/>
<accession>G3BCY3</accession>